<reference evidence="11" key="1">
    <citation type="submission" date="2009-10" db="EMBL/GenBank/DDBJ databases">
        <title>Diversity of trophic interactions inside an arsenic-rich microbial ecosystem.</title>
        <authorList>
            <person name="Bertin P.N."/>
            <person name="Heinrich-Salmeron A."/>
            <person name="Pelletier E."/>
            <person name="Goulhen-Chollet F."/>
            <person name="Arsene-Ploetze F."/>
            <person name="Gallien S."/>
            <person name="Calteau A."/>
            <person name="Vallenet D."/>
            <person name="Casiot C."/>
            <person name="Chane-Woon-Ming B."/>
            <person name="Giloteaux L."/>
            <person name="Barakat M."/>
            <person name="Bonnefoy V."/>
            <person name="Bruneel O."/>
            <person name="Chandler M."/>
            <person name="Cleiss J."/>
            <person name="Duran R."/>
            <person name="Elbaz-Poulichet F."/>
            <person name="Fonknechten N."/>
            <person name="Lauga B."/>
            <person name="Mornico D."/>
            <person name="Ortet P."/>
            <person name="Schaeffer C."/>
            <person name="Siguier P."/>
            <person name="Alexander Thil Smith A."/>
            <person name="Van Dorsselaer A."/>
            <person name="Weissenbach J."/>
            <person name="Medigue C."/>
            <person name="Le Paslier D."/>
        </authorList>
    </citation>
    <scope>NUCLEOTIDE SEQUENCE</scope>
</reference>
<evidence type="ECO:0000313" key="11">
    <source>
        <dbReference type="EMBL" id="CBI09019.1"/>
    </source>
</evidence>
<dbReference type="UniPathway" id="UPA00359">
    <property type="reaction ID" value="UER00478"/>
</dbReference>
<name>E6QP48_9ZZZZ</name>
<evidence type="ECO:0000256" key="9">
    <source>
        <dbReference type="ARBA" id="ARBA00023098"/>
    </source>
</evidence>
<dbReference type="InterPro" id="IPR015870">
    <property type="entry name" value="UDP-acyl_N-AcGlcN_deAcase_N"/>
</dbReference>
<keyword evidence="7 11" id="KW-0378">Hydrolase</keyword>
<dbReference type="GO" id="GO:0103117">
    <property type="term" value="F:UDP-3-O-acyl-N-acetylglucosamine deacetylase activity"/>
    <property type="evidence" value="ECO:0007669"/>
    <property type="project" value="UniProtKB-EC"/>
</dbReference>
<dbReference type="GO" id="GO:0046872">
    <property type="term" value="F:metal ion binding"/>
    <property type="evidence" value="ECO:0007669"/>
    <property type="project" value="UniProtKB-KW"/>
</dbReference>
<comment type="pathway">
    <text evidence="2">Glycolipid biosynthesis; lipid IV(A) biosynthesis; lipid IV(A) from (3R)-3-hydroxytetradecanoyl-[acyl-carrier-protein] and UDP-N-acetyl-alpha-D-glucosamine: step 2/6.</text>
</comment>
<dbReference type="Pfam" id="PF03331">
    <property type="entry name" value="LpxC"/>
    <property type="match status" value="1"/>
</dbReference>
<keyword evidence="8" id="KW-0862">Zinc</keyword>
<evidence type="ECO:0000256" key="4">
    <source>
        <dbReference type="ARBA" id="ARBA00022516"/>
    </source>
</evidence>
<dbReference type="EMBL" id="CABQ01000307">
    <property type="protein sequence ID" value="CBI09019.1"/>
    <property type="molecule type" value="Genomic_DNA"/>
</dbReference>
<evidence type="ECO:0000256" key="6">
    <source>
        <dbReference type="ARBA" id="ARBA00022723"/>
    </source>
</evidence>
<evidence type="ECO:0000256" key="10">
    <source>
        <dbReference type="ARBA" id="ARBA00024535"/>
    </source>
</evidence>
<keyword evidence="4" id="KW-0444">Lipid biosynthesis</keyword>
<dbReference type="PANTHER" id="PTHR33694">
    <property type="entry name" value="UDP-3-O-ACYL-N-ACETYLGLUCOSAMINE DEACETYLASE 1, MITOCHONDRIAL-RELATED"/>
    <property type="match status" value="1"/>
</dbReference>
<dbReference type="NCBIfam" id="TIGR00325">
    <property type="entry name" value="lpxC"/>
    <property type="match status" value="1"/>
</dbReference>
<keyword evidence="6" id="KW-0479">Metal-binding</keyword>
<dbReference type="HAMAP" id="MF_00388">
    <property type="entry name" value="LpxC"/>
    <property type="match status" value="1"/>
</dbReference>
<comment type="catalytic activity">
    <reaction evidence="10">
        <text>a UDP-3-O-[(3R)-3-hydroxyacyl]-N-acetyl-alpha-D-glucosamine + H2O = a UDP-3-O-[(3R)-3-hydroxyacyl]-alpha-D-glucosamine + acetate</text>
        <dbReference type="Rhea" id="RHEA:67816"/>
        <dbReference type="ChEBI" id="CHEBI:15377"/>
        <dbReference type="ChEBI" id="CHEBI:30089"/>
        <dbReference type="ChEBI" id="CHEBI:137740"/>
        <dbReference type="ChEBI" id="CHEBI:173225"/>
        <dbReference type="EC" id="3.5.1.108"/>
    </reaction>
</comment>
<dbReference type="Gene3D" id="3.30.1700.10">
    <property type="entry name" value="lpxc deacetylase, domain 2"/>
    <property type="match status" value="1"/>
</dbReference>
<evidence type="ECO:0000256" key="8">
    <source>
        <dbReference type="ARBA" id="ARBA00022833"/>
    </source>
</evidence>
<dbReference type="GO" id="GO:0016020">
    <property type="term" value="C:membrane"/>
    <property type="evidence" value="ECO:0007669"/>
    <property type="project" value="GOC"/>
</dbReference>
<dbReference type="PANTHER" id="PTHR33694:SF1">
    <property type="entry name" value="UDP-3-O-ACYL-N-ACETYLGLUCOSAMINE DEACETYLASE 1, MITOCHONDRIAL-RELATED"/>
    <property type="match status" value="1"/>
</dbReference>
<sequence>MWAIRRPKCGENATPRKANTRLILVSSGALLPPGCTCSCCRGLVLLNRNHQEQTIESPLEFTGIGLHSGALVRMRLLPAPAGSGIVFRRTDLDNFEIPATGRNVAKVSYATSLMRQGVLISTTEHLLSALIGMGIDNVIVELDNLELPILDGSALAYVQAFLSVGIRLQRRRREYLKILRPVEVREGEKFIGVYPGEGYSIAYEIDFPAPIGRDSFCVDLETETYGAEIAPARTFGYKADERKLRDMGLIRGAGPESAIIVTATGVENGPLRFENEFVRHKVLDLIGDLALAGRRIQGRVVAVRAGHAMHTALVSRLMKDRSAWELACAPLVKTESASAEAAFEAQASMNCPAALAGA</sequence>
<dbReference type="InterPro" id="IPR011334">
    <property type="entry name" value="UDP-acyl_GlcNac_deAcase_C"/>
</dbReference>
<dbReference type="GO" id="GO:0009245">
    <property type="term" value="P:lipid A biosynthetic process"/>
    <property type="evidence" value="ECO:0007669"/>
    <property type="project" value="UniProtKB-KW"/>
</dbReference>
<dbReference type="SUPFAM" id="SSF54211">
    <property type="entry name" value="Ribosomal protein S5 domain 2-like"/>
    <property type="match status" value="2"/>
</dbReference>
<dbReference type="InterPro" id="IPR004463">
    <property type="entry name" value="UDP-acyl_GlcNac_deAcase"/>
</dbReference>
<dbReference type="InterPro" id="IPR020568">
    <property type="entry name" value="Ribosomal_Su5_D2-typ_SF"/>
</dbReference>
<evidence type="ECO:0000256" key="5">
    <source>
        <dbReference type="ARBA" id="ARBA00022556"/>
    </source>
</evidence>
<keyword evidence="9" id="KW-0443">Lipid metabolism</keyword>
<comment type="cofactor">
    <cofactor evidence="1">
        <name>Zn(2+)</name>
        <dbReference type="ChEBI" id="CHEBI:29105"/>
    </cofactor>
</comment>
<evidence type="ECO:0000256" key="1">
    <source>
        <dbReference type="ARBA" id="ARBA00001947"/>
    </source>
</evidence>
<protein>
    <recommendedName>
        <fullName evidence="3">UDP-3-O-acyl-N-acetylglucosamine deacetylase</fullName>
        <ecNumber evidence="3">3.5.1.108</ecNumber>
    </recommendedName>
</protein>
<accession>E6QP48</accession>
<evidence type="ECO:0000256" key="7">
    <source>
        <dbReference type="ARBA" id="ARBA00022801"/>
    </source>
</evidence>
<evidence type="ECO:0000256" key="3">
    <source>
        <dbReference type="ARBA" id="ARBA00012745"/>
    </source>
</evidence>
<comment type="caution">
    <text evidence="11">The sequence shown here is derived from an EMBL/GenBank/DDBJ whole genome shotgun (WGS) entry which is preliminary data.</text>
</comment>
<proteinExistence type="inferred from homology"/>
<gene>
    <name evidence="11" type="primary">lpxC</name>
    <name evidence="11" type="ORF">CARN6_2559</name>
</gene>
<dbReference type="AlphaFoldDB" id="E6QP48"/>
<dbReference type="EC" id="3.5.1.108" evidence="3"/>
<organism evidence="11">
    <name type="scientific">mine drainage metagenome</name>
    <dbReference type="NCBI Taxonomy" id="410659"/>
    <lineage>
        <taxon>unclassified sequences</taxon>
        <taxon>metagenomes</taxon>
        <taxon>ecological metagenomes</taxon>
    </lineage>
</organism>
<keyword evidence="5" id="KW-0441">Lipid A biosynthesis</keyword>
<evidence type="ECO:0000256" key="2">
    <source>
        <dbReference type="ARBA" id="ARBA00005002"/>
    </source>
</evidence>
<dbReference type="Gene3D" id="3.30.230.20">
    <property type="entry name" value="lpxc deacetylase, domain 1"/>
    <property type="match status" value="1"/>
</dbReference>